<dbReference type="EMBL" id="JASCZI010121984">
    <property type="protein sequence ID" value="MED6163451.1"/>
    <property type="molecule type" value="Genomic_DNA"/>
</dbReference>
<evidence type="ECO:0000256" key="1">
    <source>
        <dbReference type="SAM" id="MobiDB-lite"/>
    </source>
</evidence>
<proteinExistence type="predicted"/>
<feature type="compositionally biased region" description="Acidic residues" evidence="1">
    <location>
        <begin position="75"/>
        <end position="89"/>
    </location>
</feature>
<feature type="compositionally biased region" description="Polar residues" evidence="1">
    <location>
        <begin position="1"/>
        <end position="18"/>
    </location>
</feature>
<name>A0ABU6UTP1_9FABA</name>
<gene>
    <name evidence="2" type="ORF">PIB30_080083</name>
</gene>
<accession>A0ABU6UTP1</accession>
<feature type="region of interest" description="Disordered" evidence="1">
    <location>
        <begin position="1"/>
        <end position="39"/>
    </location>
</feature>
<evidence type="ECO:0000313" key="2">
    <source>
        <dbReference type="EMBL" id="MED6163451.1"/>
    </source>
</evidence>
<reference evidence="2 3" key="1">
    <citation type="journal article" date="2023" name="Plants (Basel)">
        <title>Bridging the Gap: Combining Genomics and Transcriptomics Approaches to Understand Stylosanthes scabra, an Orphan Legume from the Brazilian Caatinga.</title>
        <authorList>
            <person name="Ferreira-Neto J.R.C."/>
            <person name="da Silva M.D."/>
            <person name="Binneck E."/>
            <person name="de Melo N.F."/>
            <person name="da Silva R.H."/>
            <person name="de Melo A.L.T.M."/>
            <person name="Pandolfi V."/>
            <person name="Bustamante F.O."/>
            <person name="Brasileiro-Vidal A.C."/>
            <person name="Benko-Iseppon A.M."/>
        </authorList>
    </citation>
    <scope>NUCLEOTIDE SEQUENCE [LARGE SCALE GENOMIC DNA]</scope>
    <source>
        <tissue evidence="2">Leaves</tissue>
    </source>
</reference>
<protein>
    <submittedName>
        <fullName evidence="2">Uncharacterized protein</fullName>
    </submittedName>
</protein>
<dbReference type="Proteomes" id="UP001341840">
    <property type="component" value="Unassembled WGS sequence"/>
</dbReference>
<feature type="region of interest" description="Disordered" evidence="1">
    <location>
        <begin position="64"/>
        <end position="126"/>
    </location>
</feature>
<comment type="caution">
    <text evidence="2">The sequence shown here is derived from an EMBL/GenBank/DDBJ whole genome shotgun (WGS) entry which is preliminary data.</text>
</comment>
<keyword evidence="3" id="KW-1185">Reference proteome</keyword>
<evidence type="ECO:0000313" key="3">
    <source>
        <dbReference type="Proteomes" id="UP001341840"/>
    </source>
</evidence>
<sequence length="126" mass="13652">MNNSSNTAKGWESFSLQNLAPPESRENTSGVCKRGRRRQKQVLHPFNRWGVTAGINLAVLGDDGEESSEYCTLESESDSELCPDEEDANDSTGAGDMAGGDSYHTMNMGSEDPETNVGAFRVAEED</sequence>
<organism evidence="2 3">
    <name type="scientific">Stylosanthes scabra</name>
    <dbReference type="NCBI Taxonomy" id="79078"/>
    <lineage>
        <taxon>Eukaryota</taxon>
        <taxon>Viridiplantae</taxon>
        <taxon>Streptophyta</taxon>
        <taxon>Embryophyta</taxon>
        <taxon>Tracheophyta</taxon>
        <taxon>Spermatophyta</taxon>
        <taxon>Magnoliopsida</taxon>
        <taxon>eudicotyledons</taxon>
        <taxon>Gunneridae</taxon>
        <taxon>Pentapetalae</taxon>
        <taxon>rosids</taxon>
        <taxon>fabids</taxon>
        <taxon>Fabales</taxon>
        <taxon>Fabaceae</taxon>
        <taxon>Papilionoideae</taxon>
        <taxon>50 kb inversion clade</taxon>
        <taxon>dalbergioids sensu lato</taxon>
        <taxon>Dalbergieae</taxon>
        <taxon>Pterocarpus clade</taxon>
        <taxon>Stylosanthes</taxon>
    </lineage>
</organism>